<gene>
    <name evidence="4" type="ORF">GAYE_SCF29G4821</name>
</gene>
<keyword evidence="5" id="KW-1185">Reference proteome</keyword>
<evidence type="ECO:0000256" key="3">
    <source>
        <dbReference type="PROSITE-ProRule" id="PRU00023"/>
    </source>
</evidence>
<name>A0AAV9II30_9RHOD</name>
<dbReference type="InterPro" id="IPR036770">
    <property type="entry name" value="Ankyrin_rpt-contain_sf"/>
</dbReference>
<evidence type="ECO:0000313" key="5">
    <source>
        <dbReference type="Proteomes" id="UP001300502"/>
    </source>
</evidence>
<dbReference type="SMART" id="SM00248">
    <property type="entry name" value="ANK"/>
    <property type="match status" value="3"/>
</dbReference>
<keyword evidence="1" id="KW-0677">Repeat</keyword>
<dbReference type="AlphaFoldDB" id="A0AAV9II30"/>
<comment type="caution">
    <text evidence="4">The sequence shown here is derived from an EMBL/GenBank/DDBJ whole genome shotgun (WGS) entry which is preliminary data.</text>
</comment>
<organism evidence="4 5">
    <name type="scientific">Galdieria yellowstonensis</name>
    <dbReference type="NCBI Taxonomy" id="3028027"/>
    <lineage>
        <taxon>Eukaryota</taxon>
        <taxon>Rhodophyta</taxon>
        <taxon>Bangiophyceae</taxon>
        <taxon>Galdieriales</taxon>
        <taxon>Galdieriaceae</taxon>
        <taxon>Galdieria</taxon>
    </lineage>
</organism>
<feature type="repeat" description="ANK" evidence="3">
    <location>
        <begin position="51"/>
        <end position="83"/>
    </location>
</feature>
<evidence type="ECO:0000256" key="1">
    <source>
        <dbReference type="ARBA" id="ARBA00022737"/>
    </source>
</evidence>
<dbReference type="Pfam" id="PF12796">
    <property type="entry name" value="Ank_2"/>
    <property type="match status" value="1"/>
</dbReference>
<keyword evidence="2 3" id="KW-0040">ANK repeat</keyword>
<dbReference type="PRINTS" id="PR01415">
    <property type="entry name" value="ANKYRIN"/>
</dbReference>
<feature type="repeat" description="ANK" evidence="3">
    <location>
        <begin position="84"/>
        <end position="116"/>
    </location>
</feature>
<dbReference type="Gene3D" id="1.25.40.20">
    <property type="entry name" value="Ankyrin repeat-containing domain"/>
    <property type="match status" value="2"/>
</dbReference>
<proteinExistence type="predicted"/>
<dbReference type="SUPFAM" id="SSF48403">
    <property type="entry name" value="Ankyrin repeat"/>
    <property type="match status" value="1"/>
</dbReference>
<dbReference type="PROSITE" id="PS50088">
    <property type="entry name" value="ANK_REPEAT"/>
    <property type="match status" value="2"/>
</dbReference>
<sequence>MEKDNDNSWNVEDKDSVELFLDAARFGDLSLVVDLYSQYSNKRVLEGRDEFQNTPLHLASGNGHLEVVKFLVSQGAIVNALNDAGNTPLHWAALLGELQVVEYLLSQGADPCIHNEFQRTPLDEALGKGHTSVVSVLEKVLESQGKTDTSWLKEDT</sequence>
<accession>A0AAV9II30</accession>
<dbReference type="InterPro" id="IPR002110">
    <property type="entry name" value="Ankyrin_rpt"/>
</dbReference>
<protein>
    <submittedName>
        <fullName evidence="4">Uncharacterized protein</fullName>
    </submittedName>
</protein>
<dbReference type="PROSITE" id="PS50297">
    <property type="entry name" value="ANK_REP_REGION"/>
    <property type="match status" value="2"/>
</dbReference>
<evidence type="ECO:0000313" key="4">
    <source>
        <dbReference type="EMBL" id="KAK4526903.1"/>
    </source>
</evidence>
<dbReference type="PANTHER" id="PTHR24171">
    <property type="entry name" value="ANKYRIN REPEAT DOMAIN-CONTAINING PROTEIN 39-RELATED"/>
    <property type="match status" value="1"/>
</dbReference>
<dbReference type="EMBL" id="JANCYU010000045">
    <property type="protein sequence ID" value="KAK4526903.1"/>
    <property type="molecule type" value="Genomic_DNA"/>
</dbReference>
<dbReference type="PANTHER" id="PTHR24171:SF8">
    <property type="entry name" value="BRCA1-ASSOCIATED RING DOMAIN PROTEIN 1"/>
    <property type="match status" value="1"/>
</dbReference>
<dbReference type="GO" id="GO:0004842">
    <property type="term" value="F:ubiquitin-protein transferase activity"/>
    <property type="evidence" value="ECO:0007669"/>
    <property type="project" value="TreeGrafter"/>
</dbReference>
<dbReference type="GO" id="GO:0085020">
    <property type="term" value="P:protein K6-linked ubiquitination"/>
    <property type="evidence" value="ECO:0007669"/>
    <property type="project" value="TreeGrafter"/>
</dbReference>
<evidence type="ECO:0000256" key="2">
    <source>
        <dbReference type="ARBA" id="ARBA00023043"/>
    </source>
</evidence>
<reference evidence="4 5" key="1">
    <citation type="submission" date="2022-07" db="EMBL/GenBank/DDBJ databases">
        <title>Genome-wide signatures of adaptation to extreme environments.</title>
        <authorList>
            <person name="Cho C.H."/>
            <person name="Yoon H.S."/>
        </authorList>
    </citation>
    <scope>NUCLEOTIDE SEQUENCE [LARGE SCALE GENOMIC DNA]</scope>
    <source>
        <strain evidence="4 5">108.79 E11</strain>
    </source>
</reference>
<dbReference type="Proteomes" id="UP001300502">
    <property type="component" value="Unassembled WGS sequence"/>
</dbReference>